<evidence type="ECO:0000256" key="3">
    <source>
        <dbReference type="ARBA" id="ARBA00022692"/>
    </source>
</evidence>
<accession>W9DPJ4</accession>
<reference evidence="7 8" key="1">
    <citation type="submission" date="2013-08" db="EMBL/GenBank/DDBJ databases">
        <authorList>
            <consortium name="DOE Joint Genome Institute"/>
            <person name="Eisen J."/>
            <person name="Huntemann M."/>
            <person name="Han J."/>
            <person name="Chen A."/>
            <person name="Kyrpides N."/>
            <person name="Mavromatis K."/>
            <person name="Markowitz V."/>
            <person name="Palaniappan K."/>
            <person name="Ivanova N."/>
            <person name="Schaumberg A."/>
            <person name="Pati A."/>
            <person name="Liolios K."/>
            <person name="Nordberg H.P."/>
            <person name="Cantor M.N."/>
            <person name="Hua S.X."/>
            <person name="Woyke T."/>
        </authorList>
    </citation>
    <scope>NUCLEOTIDE SEQUENCE [LARGE SCALE GENOMIC DNA]</scope>
    <source>
        <strain evidence="7 8">DSM 2278</strain>
    </source>
</reference>
<dbReference type="GO" id="GO:0033013">
    <property type="term" value="P:tetrapyrrole metabolic process"/>
    <property type="evidence" value="ECO:0007669"/>
    <property type="project" value="UniProtKB-ARBA"/>
</dbReference>
<dbReference type="PANTHER" id="PTHR10057:SF0">
    <property type="entry name" value="TRANSLOCATOR PROTEIN"/>
    <property type="match status" value="1"/>
</dbReference>
<dbReference type="AlphaFoldDB" id="W9DPJ4"/>
<dbReference type="GO" id="GO:0016020">
    <property type="term" value="C:membrane"/>
    <property type="evidence" value="ECO:0007669"/>
    <property type="project" value="UniProtKB-SubCell"/>
</dbReference>
<gene>
    <name evidence="7" type="ORF">MettiDRAFT_0444</name>
</gene>
<name>W9DPJ4_METTI</name>
<proteinExistence type="inferred from homology"/>
<evidence type="ECO:0000313" key="8">
    <source>
        <dbReference type="Proteomes" id="UP000019483"/>
    </source>
</evidence>
<evidence type="ECO:0000256" key="6">
    <source>
        <dbReference type="SAM" id="Phobius"/>
    </source>
</evidence>
<dbReference type="Gene3D" id="1.20.1260.100">
    <property type="entry name" value="TspO/MBR protein"/>
    <property type="match status" value="1"/>
</dbReference>
<keyword evidence="3 6" id="KW-0812">Transmembrane</keyword>
<dbReference type="PANTHER" id="PTHR10057">
    <property type="entry name" value="PERIPHERAL-TYPE BENZODIAZEPINE RECEPTOR"/>
    <property type="match status" value="1"/>
</dbReference>
<evidence type="ECO:0000256" key="1">
    <source>
        <dbReference type="ARBA" id="ARBA00004141"/>
    </source>
</evidence>
<comment type="subcellular location">
    <subcellularLocation>
        <location evidence="1">Membrane</location>
        <topology evidence="1">Multi-pass membrane protein</topology>
    </subcellularLocation>
</comment>
<dbReference type="Pfam" id="PF03073">
    <property type="entry name" value="TspO_MBR"/>
    <property type="match status" value="1"/>
</dbReference>
<evidence type="ECO:0000313" key="7">
    <source>
        <dbReference type="EMBL" id="ETA67035.1"/>
    </source>
</evidence>
<keyword evidence="8" id="KW-1185">Reference proteome</keyword>
<comment type="caution">
    <text evidence="7">The sequence shown here is derived from an EMBL/GenBank/DDBJ whole genome shotgun (WGS) entry which is preliminary data.</text>
</comment>
<dbReference type="FunFam" id="1.20.1260.100:FF:000001">
    <property type="entry name" value="translocator protein 2"/>
    <property type="match status" value="1"/>
</dbReference>
<feature type="transmembrane region" description="Helical" evidence="6">
    <location>
        <begin position="83"/>
        <end position="102"/>
    </location>
</feature>
<dbReference type="OrthoDB" id="212929at2157"/>
<dbReference type="PIRSF" id="PIRSF005859">
    <property type="entry name" value="PBR"/>
    <property type="match status" value="1"/>
</dbReference>
<feature type="transmembrane region" description="Helical" evidence="6">
    <location>
        <begin position="108"/>
        <end position="129"/>
    </location>
</feature>
<dbReference type="RefSeq" id="WP_023844171.1">
    <property type="nucleotide sequence ID" value="NZ_AZAJ01000001.1"/>
</dbReference>
<dbReference type="Proteomes" id="UP000019483">
    <property type="component" value="Unassembled WGS sequence"/>
</dbReference>
<keyword evidence="4 6" id="KW-1133">Transmembrane helix</keyword>
<feature type="transmembrane region" description="Helical" evidence="6">
    <location>
        <begin position="12"/>
        <end position="38"/>
    </location>
</feature>
<sequence>MKASNVNWKQLIISIIVCQIPGILGGFITVSSIPTWYAYLEKPALVPPNWSFSIVWTLLYLLMGIAFYIVWQKGWSVSQVKTAMSIFIVQLFFNFIWSYLFFGLQSPRLGLVGITLLWILIVVNIIQFYRISRPAGVLLAPYIIWVSFAAYLNYEIMILNPVM</sequence>
<dbReference type="InterPro" id="IPR004307">
    <property type="entry name" value="TspO_MBR"/>
</dbReference>
<dbReference type="EMBL" id="AZAJ01000001">
    <property type="protein sequence ID" value="ETA67035.1"/>
    <property type="molecule type" value="Genomic_DNA"/>
</dbReference>
<evidence type="ECO:0000256" key="2">
    <source>
        <dbReference type="ARBA" id="ARBA00007524"/>
    </source>
</evidence>
<keyword evidence="5 6" id="KW-0472">Membrane</keyword>
<feature type="transmembrane region" description="Helical" evidence="6">
    <location>
        <begin position="136"/>
        <end position="154"/>
    </location>
</feature>
<evidence type="ECO:0000256" key="5">
    <source>
        <dbReference type="ARBA" id="ARBA00023136"/>
    </source>
</evidence>
<dbReference type="InterPro" id="IPR038330">
    <property type="entry name" value="TspO/MBR-related_sf"/>
</dbReference>
<organism evidence="7 8">
    <name type="scientific">Methanolobus tindarius DSM 2278</name>
    <dbReference type="NCBI Taxonomy" id="1090322"/>
    <lineage>
        <taxon>Archaea</taxon>
        <taxon>Methanobacteriati</taxon>
        <taxon>Methanobacteriota</taxon>
        <taxon>Stenosarchaea group</taxon>
        <taxon>Methanomicrobia</taxon>
        <taxon>Methanosarcinales</taxon>
        <taxon>Methanosarcinaceae</taxon>
        <taxon>Methanolobus</taxon>
    </lineage>
</organism>
<dbReference type="CDD" id="cd15904">
    <property type="entry name" value="TSPO_MBR"/>
    <property type="match status" value="1"/>
</dbReference>
<feature type="transmembrane region" description="Helical" evidence="6">
    <location>
        <begin position="50"/>
        <end position="71"/>
    </location>
</feature>
<dbReference type="STRING" id="1090322.MettiDRAFT_0444"/>
<protein>
    <submittedName>
        <fullName evidence="7">Tryptophan-rich sensory protein</fullName>
    </submittedName>
</protein>
<evidence type="ECO:0000256" key="4">
    <source>
        <dbReference type="ARBA" id="ARBA00022989"/>
    </source>
</evidence>
<comment type="similarity">
    <text evidence="2">Belongs to the TspO/BZRP family.</text>
</comment>